<dbReference type="Proteomes" id="UP001139353">
    <property type="component" value="Unassembled WGS sequence"/>
</dbReference>
<name>A0A9X1YS73_9BURK</name>
<protein>
    <recommendedName>
        <fullName evidence="2">Alpha/beta hydrolase domain-containing protein</fullName>
    </recommendedName>
</protein>
<dbReference type="RefSeq" id="WP_275684009.1">
    <property type="nucleotide sequence ID" value="NZ_JAJLJH010000006.1"/>
</dbReference>
<dbReference type="AlphaFoldDB" id="A0A9X1YS73"/>
<reference evidence="3" key="1">
    <citation type="submission" date="2021-11" db="EMBL/GenBank/DDBJ databases">
        <title>BS-T2-15 a new species belonging to the Comamonadaceae family isolated from the soil of a French oak forest.</title>
        <authorList>
            <person name="Mieszkin S."/>
            <person name="Alain K."/>
        </authorList>
    </citation>
    <scope>NUCLEOTIDE SEQUENCE</scope>
    <source>
        <strain evidence="3">BS-T2-15</strain>
    </source>
</reference>
<feature type="signal peptide" evidence="1">
    <location>
        <begin position="1"/>
        <end position="30"/>
    </location>
</feature>
<evidence type="ECO:0000313" key="3">
    <source>
        <dbReference type="EMBL" id="MCK9687966.1"/>
    </source>
</evidence>
<dbReference type="EMBL" id="JAJLJH010000006">
    <property type="protein sequence ID" value="MCK9687966.1"/>
    <property type="molecule type" value="Genomic_DNA"/>
</dbReference>
<proteinExistence type="predicted"/>
<comment type="caution">
    <text evidence="3">The sequence shown here is derived from an EMBL/GenBank/DDBJ whole genome shotgun (WGS) entry which is preliminary data.</text>
</comment>
<gene>
    <name evidence="3" type="ORF">LPC04_19860</name>
</gene>
<evidence type="ECO:0000256" key="1">
    <source>
        <dbReference type="SAM" id="SignalP"/>
    </source>
</evidence>
<evidence type="ECO:0000259" key="2">
    <source>
        <dbReference type="Pfam" id="PF20091"/>
    </source>
</evidence>
<dbReference type="InterPro" id="IPR045394">
    <property type="entry name" value="Abhydrolase_dom"/>
</dbReference>
<accession>A0A9X1YS73</accession>
<organism evidence="3 4">
    <name type="scientific">Scleromatobacter humisilvae</name>
    <dbReference type="NCBI Taxonomy" id="2897159"/>
    <lineage>
        <taxon>Bacteria</taxon>
        <taxon>Pseudomonadati</taxon>
        <taxon>Pseudomonadota</taxon>
        <taxon>Betaproteobacteria</taxon>
        <taxon>Burkholderiales</taxon>
        <taxon>Sphaerotilaceae</taxon>
        <taxon>Scleromatobacter</taxon>
    </lineage>
</organism>
<feature type="chain" id="PRO_5040931050" description="Alpha/beta hydrolase domain-containing protein" evidence="1">
    <location>
        <begin position="31"/>
        <end position="784"/>
    </location>
</feature>
<keyword evidence="1" id="KW-0732">Signal</keyword>
<sequence length="784" mass="82093">MRARTHRPLARLASALGLVAAIGWSAPSHAGVQRIVIDQTATISLKPITMGTATPGASTSYTVYVGRQFGEIDPGGPNGLITDINLAPKNADGKVGYVANFQIVTPTDPAQRNGLMIQSVPNRGGNSITTTALLQGVTYVQSGWQGDLLAQCSPATAKAYPCFDLDSGPYGSLNTSTGVLTGAQVPDVAAAGGLKTLAAFVVQVPVATNGAGEPPVTGAVYGHVCTGTNGCGLAVGSTPTSTAQLVIQGPAFVPYQPASADTRQAQFWTVSSQTFTGVTGPKTPIAGDQWAWAYCPGGWPGTPNPNWICLKSGTFDPSLLYEMSYTAKNPLVLGVGFAAFRDLGSFLRYGTAAPGGGANPLSGTITKASTVGGSQSAAFLHGFIFWGFNKDEDGRKVFDGAWPQVDGRMMVMNIRWGQPNNLMYLYMGGDEAPVWWADYPNLARGLPADGMLDRCTLDNTCPEILETFASAELHSEKFHASLCGFTCVEDIPLPANVHRYYTPGGTHGGGSADFTWTSPAAIATPTGQSLPTSPIPAAHTNNALNYALLQLILHGTPMPPSAYPTVARGELVPNNAAAEGFPNFSTTVPRLTFHGDQAWRPFVYDFGPGENYDQESGIPSIQPPVIKAVLPGYAVKVNSDGNESTTSMKTVLGEAPLGTYVGWNLATTGWYGPNASNGPGSVGQVFAGAGNSGGWWPFWDTRANRVAADDPRPSLEERYGTHAGFVCAVTRAANVAVQQRFLLPSEAPTLIANASASNVLAAPYVPTAKDTLFASLLCSNTTAR</sequence>
<keyword evidence="4" id="KW-1185">Reference proteome</keyword>
<feature type="domain" description="Alpha/beta hydrolase" evidence="2">
    <location>
        <begin position="314"/>
        <end position="751"/>
    </location>
</feature>
<evidence type="ECO:0000313" key="4">
    <source>
        <dbReference type="Proteomes" id="UP001139353"/>
    </source>
</evidence>
<dbReference type="Pfam" id="PF20091">
    <property type="entry name" value="Abhydrolase_10"/>
    <property type="match status" value="1"/>
</dbReference>